<dbReference type="Proteomes" id="UP000654075">
    <property type="component" value="Unassembled WGS sequence"/>
</dbReference>
<gene>
    <name evidence="1" type="ORF">PGLA1383_LOCUS23956</name>
</gene>
<reference evidence="1" key="1">
    <citation type="submission" date="2021-02" db="EMBL/GenBank/DDBJ databases">
        <authorList>
            <person name="Dougan E. K."/>
            <person name="Rhodes N."/>
            <person name="Thang M."/>
            <person name="Chan C."/>
        </authorList>
    </citation>
    <scope>NUCLEOTIDE SEQUENCE</scope>
</reference>
<sequence>MSTAMTPDIDAFATLLFLVLPYIGACRDFVVVVVNHVICTLPVSGASRQCTAASPACFFLKIQMLLLLLHRSSCLESGQTFFNSGAENGRHTLFALLASRADIVCDSVG</sequence>
<proteinExistence type="predicted"/>
<name>A0A813F3E5_POLGL</name>
<organism evidence="1 2">
    <name type="scientific">Polarella glacialis</name>
    <name type="common">Dinoflagellate</name>
    <dbReference type="NCBI Taxonomy" id="89957"/>
    <lineage>
        <taxon>Eukaryota</taxon>
        <taxon>Sar</taxon>
        <taxon>Alveolata</taxon>
        <taxon>Dinophyceae</taxon>
        <taxon>Suessiales</taxon>
        <taxon>Suessiaceae</taxon>
        <taxon>Polarella</taxon>
    </lineage>
</organism>
<evidence type="ECO:0000313" key="1">
    <source>
        <dbReference type="EMBL" id="CAE8605897.1"/>
    </source>
</evidence>
<dbReference type="EMBL" id="CAJNNV010018448">
    <property type="protein sequence ID" value="CAE8605897.1"/>
    <property type="molecule type" value="Genomic_DNA"/>
</dbReference>
<evidence type="ECO:0000313" key="2">
    <source>
        <dbReference type="Proteomes" id="UP000654075"/>
    </source>
</evidence>
<dbReference type="AlphaFoldDB" id="A0A813F3E5"/>
<comment type="caution">
    <text evidence="1">The sequence shown here is derived from an EMBL/GenBank/DDBJ whole genome shotgun (WGS) entry which is preliminary data.</text>
</comment>
<protein>
    <submittedName>
        <fullName evidence="1">Uncharacterized protein</fullName>
    </submittedName>
</protein>
<accession>A0A813F3E5</accession>
<keyword evidence="2" id="KW-1185">Reference proteome</keyword>